<dbReference type="PROSITE" id="PS51318">
    <property type="entry name" value="TAT"/>
    <property type="match status" value="1"/>
</dbReference>
<feature type="compositionally biased region" description="Low complexity" evidence="1">
    <location>
        <begin position="166"/>
        <end position="187"/>
    </location>
</feature>
<accession>A0A974NTP6</accession>
<feature type="compositionally biased region" description="Gly residues" evidence="1">
    <location>
        <begin position="137"/>
        <end position="147"/>
    </location>
</feature>
<dbReference type="InterPro" id="IPR036700">
    <property type="entry name" value="BOBF_sf"/>
</dbReference>
<sequence>MTEETTRRPSRRKFGLIAAALVALGGAGGAITVAATRPSATMAPAVPVAISALKSGDSVVTIRGRVDQIYGNKIVIADASGRALVDLGREGEDGTLVSAGQAVTVQGRFDRGFMRAAFLVGADGKVTALGPMHGPDHGPGGPGGKGPRPGPDGDRAAPPPPPPAAPASAPATAVAPTATAVAPTAAK</sequence>
<keyword evidence="3" id="KW-1185">Reference proteome</keyword>
<organism evidence="2 3">
    <name type="scientific">Sphingomonas aliaeris</name>
    <dbReference type="NCBI Taxonomy" id="2759526"/>
    <lineage>
        <taxon>Bacteria</taxon>
        <taxon>Pseudomonadati</taxon>
        <taxon>Pseudomonadota</taxon>
        <taxon>Alphaproteobacteria</taxon>
        <taxon>Sphingomonadales</taxon>
        <taxon>Sphingomonadaceae</taxon>
        <taxon>Sphingomonas</taxon>
    </lineage>
</organism>
<name>A0A974NTP6_9SPHN</name>
<evidence type="ECO:0000313" key="2">
    <source>
        <dbReference type="EMBL" id="QQV76742.1"/>
    </source>
</evidence>
<dbReference type="InterPro" id="IPR006311">
    <property type="entry name" value="TAT_signal"/>
</dbReference>
<feature type="region of interest" description="Disordered" evidence="1">
    <location>
        <begin position="129"/>
        <end position="187"/>
    </location>
</feature>
<dbReference type="AlphaFoldDB" id="A0A974NTP6"/>
<dbReference type="RefSeq" id="WP_202092461.1">
    <property type="nucleotide sequence ID" value="NZ_CP061035.1"/>
</dbReference>
<dbReference type="EMBL" id="CP061035">
    <property type="protein sequence ID" value="QQV76742.1"/>
    <property type="molecule type" value="Genomic_DNA"/>
</dbReference>
<protein>
    <submittedName>
        <fullName evidence="2">Uncharacterized protein</fullName>
    </submittedName>
</protein>
<proteinExistence type="predicted"/>
<evidence type="ECO:0000256" key="1">
    <source>
        <dbReference type="SAM" id="MobiDB-lite"/>
    </source>
</evidence>
<dbReference type="KEGG" id="sari:H5J25_15180"/>
<dbReference type="Proteomes" id="UP000595894">
    <property type="component" value="Chromosome"/>
</dbReference>
<dbReference type="SUPFAM" id="SSF101756">
    <property type="entry name" value="Hypothetical protein YgiW"/>
    <property type="match status" value="1"/>
</dbReference>
<gene>
    <name evidence="2" type="ORF">H5J25_15180</name>
</gene>
<evidence type="ECO:0000313" key="3">
    <source>
        <dbReference type="Proteomes" id="UP000595894"/>
    </source>
</evidence>
<reference evidence="3" key="1">
    <citation type="submission" date="2020-09" db="EMBL/GenBank/DDBJ databases">
        <title>Sphingomonas sp., a new species isolated from pork steak.</title>
        <authorList>
            <person name="Heidler von Heilborn D."/>
        </authorList>
    </citation>
    <scope>NUCLEOTIDE SEQUENCE [LARGE SCALE GENOMIC DNA]</scope>
</reference>